<reference evidence="2 4" key="1">
    <citation type="submission" date="2017-01" db="EMBL/GenBank/DDBJ databases">
        <authorList>
            <person name="Varghese N."/>
            <person name="Submissions S."/>
        </authorList>
    </citation>
    <scope>NUCLEOTIDE SEQUENCE [LARGE SCALE GENOMIC DNA]</scope>
    <source>
        <strain evidence="2 4">ATCC 27950</strain>
    </source>
</reference>
<reference evidence="3 5" key="2">
    <citation type="submission" date="2018-06" db="EMBL/GenBank/DDBJ databases">
        <authorList>
            <consortium name="Pathogen Informatics"/>
            <person name="Doyle S."/>
        </authorList>
    </citation>
    <scope>NUCLEOTIDE SEQUENCE [LARGE SCALE GENOMIC DNA]</scope>
    <source>
        <strain evidence="3 5">NCTC13560</strain>
    </source>
</reference>
<dbReference type="EMBL" id="FTMF01000006">
    <property type="protein sequence ID" value="SIQ54120.1"/>
    <property type="molecule type" value="Genomic_DNA"/>
</dbReference>
<evidence type="ECO:0000256" key="1">
    <source>
        <dbReference type="SAM" id="Phobius"/>
    </source>
</evidence>
<evidence type="ECO:0000313" key="3">
    <source>
        <dbReference type="EMBL" id="SUX41609.1"/>
    </source>
</evidence>
<proteinExistence type="predicted"/>
<evidence type="ECO:0000313" key="4">
    <source>
        <dbReference type="Proteomes" id="UP000185725"/>
    </source>
</evidence>
<dbReference type="RefSeq" id="WP_076560529.1">
    <property type="nucleotide sequence ID" value="NZ_CP033929.1"/>
</dbReference>
<dbReference type="Proteomes" id="UP000185725">
    <property type="component" value="Unassembled WGS sequence"/>
</dbReference>
<keyword evidence="1" id="KW-1133">Transmembrane helix</keyword>
<evidence type="ECO:0000313" key="5">
    <source>
        <dbReference type="Proteomes" id="UP000255231"/>
    </source>
</evidence>
<organism evidence="3 5">
    <name type="scientific">Chryseobacterium indoltheticum</name>
    <dbReference type="NCBI Taxonomy" id="254"/>
    <lineage>
        <taxon>Bacteria</taxon>
        <taxon>Pseudomonadati</taxon>
        <taxon>Bacteroidota</taxon>
        <taxon>Flavobacteriia</taxon>
        <taxon>Flavobacteriales</taxon>
        <taxon>Weeksellaceae</taxon>
        <taxon>Chryseobacterium group</taxon>
        <taxon>Chryseobacterium</taxon>
    </lineage>
</organism>
<gene>
    <name evidence="3" type="ORF">NCTC13560_00409</name>
    <name evidence="2" type="ORF">SAMN05421682_10631</name>
</gene>
<dbReference type="Proteomes" id="UP000255231">
    <property type="component" value="Unassembled WGS sequence"/>
</dbReference>
<name>A0A381F4S9_9FLAO</name>
<keyword evidence="1" id="KW-0472">Membrane</keyword>
<dbReference type="OrthoDB" id="956771at2"/>
<dbReference type="AlphaFoldDB" id="A0A381F4S9"/>
<evidence type="ECO:0000313" key="2">
    <source>
        <dbReference type="EMBL" id="SIQ54120.1"/>
    </source>
</evidence>
<feature type="transmembrane region" description="Helical" evidence="1">
    <location>
        <begin position="101"/>
        <end position="119"/>
    </location>
</feature>
<keyword evidence="1" id="KW-0812">Transmembrane</keyword>
<keyword evidence="4" id="KW-1185">Reference proteome</keyword>
<feature type="transmembrane region" description="Helical" evidence="1">
    <location>
        <begin position="48"/>
        <end position="72"/>
    </location>
</feature>
<feature type="transmembrane region" description="Helical" evidence="1">
    <location>
        <begin position="79"/>
        <end position="95"/>
    </location>
</feature>
<accession>A0A381F4S9</accession>
<sequence>MNFKKIFSIIFGFGTIGLLSSVFAKIQGIFFPASMQLFNRLTWTSYDIIQLITKLVCVYLNCIAGGMVISLFGGEKREQYITAISILLIVIWLWISIIHPLWFWALLLTGIIPFVLIGSKIKKNCSH</sequence>
<protein>
    <submittedName>
        <fullName evidence="3">Uncharacterized protein</fullName>
    </submittedName>
</protein>
<dbReference type="KEGG" id="cil:EG358_15780"/>
<dbReference type="EMBL" id="UFVS01000001">
    <property type="protein sequence ID" value="SUX41609.1"/>
    <property type="molecule type" value="Genomic_DNA"/>
</dbReference>
<dbReference type="GeneID" id="303675165"/>